<dbReference type="HAMAP" id="MF_00374">
    <property type="entry name" value="Ribosomal_uL29"/>
    <property type="match status" value="1"/>
</dbReference>
<dbReference type="GO" id="GO:1990904">
    <property type="term" value="C:ribonucleoprotein complex"/>
    <property type="evidence" value="ECO:0007669"/>
    <property type="project" value="UniProtKB-KW"/>
</dbReference>
<proteinExistence type="inferred from homology"/>
<gene>
    <name evidence="5" type="primary">rpmC</name>
    <name evidence="6" type="ORF">UR91_C0012G0007</name>
</gene>
<dbReference type="InterPro" id="IPR001854">
    <property type="entry name" value="Ribosomal_uL29"/>
</dbReference>
<dbReference type="GO" id="GO:0005840">
    <property type="term" value="C:ribosome"/>
    <property type="evidence" value="ECO:0007669"/>
    <property type="project" value="UniProtKB-KW"/>
</dbReference>
<evidence type="ECO:0000256" key="1">
    <source>
        <dbReference type="ARBA" id="ARBA00009254"/>
    </source>
</evidence>
<dbReference type="GO" id="GO:0006412">
    <property type="term" value="P:translation"/>
    <property type="evidence" value="ECO:0007669"/>
    <property type="project" value="UniProtKB-UniRule"/>
</dbReference>
<dbReference type="EMBL" id="LBQZ01000012">
    <property type="protein sequence ID" value="KKP88800.1"/>
    <property type="molecule type" value="Genomic_DNA"/>
</dbReference>
<dbReference type="GO" id="GO:0003735">
    <property type="term" value="F:structural constituent of ribosome"/>
    <property type="evidence" value="ECO:0007669"/>
    <property type="project" value="InterPro"/>
</dbReference>
<dbReference type="Proteomes" id="UP000034798">
    <property type="component" value="Unassembled WGS sequence"/>
</dbReference>
<keyword evidence="2 5" id="KW-0689">Ribosomal protein</keyword>
<evidence type="ECO:0000313" key="7">
    <source>
        <dbReference type="Proteomes" id="UP000034798"/>
    </source>
</evidence>
<reference evidence="6 7" key="1">
    <citation type="journal article" date="2015" name="Nature">
        <title>rRNA introns, odd ribosomes, and small enigmatic genomes across a large radiation of phyla.</title>
        <authorList>
            <person name="Brown C.T."/>
            <person name="Hug L.A."/>
            <person name="Thomas B.C."/>
            <person name="Sharon I."/>
            <person name="Castelle C.J."/>
            <person name="Singh A."/>
            <person name="Wilkins M.J."/>
            <person name="Williams K.H."/>
            <person name="Banfield J.F."/>
        </authorList>
    </citation>
    <scope>NUCLEOTIDE SEQUENCE [LARGE SCALE GENOMIC DNA]</scope>
</reference>
<organism evidence="6 7">
    <name type="scientific">Candidatus Nomurabacteria bacterium GW2011_GWC2_35_8</name>
    <dbReference type="NCBI Taxonomy" id="1618752"/>
    <lineage>
        <taxon>Bacteria</taxon>
        <taxon>Candidatus Nomuraibacteriota</taxon>
    </lineage>
</organism>
<protein>
    <recommendedName>
        <fullName evidence="4 5">Large ribosomal subunit protein uL29</fullName>
    </recommendedName>
</protein>
<dbReference type="InterPro" id="IPR036049">
    <property type="entry name" value="Ribosomal_uL29_sf"/>
</dbReference>
<dbReference type="Pfam" id="PF00831">
    <property type="entry name" value="Ribosomal_L29"/>
    <property type="match status" value="1"/>
</dbReference>
<name>A0A0G0FN07_9BACT</name>
<dbReference type="Gene3D" id="1.10.287.310">
    <property type="match status" value="1"/>
</dbReference>
<evidence type="ECO:0000256" key="4">
    <source>
        <dbReference type="ARBA" id="ARBA00035204"/>
    </source>
</evidence>
<comment type="caution">
    <text evidence="6">The sequence shown here is derived from an EMBL/GenBank/DDBJ whole genome shotgun (WGS) entry which is preliminary data.</text>
</comment>
<evidence type="ECO:0000256" key="3">
    <source>
        <dbReference type="ARBA" id="ARBA00023274"/>
    </source>
</evidence>
<sequence>MTKKKDNFKNMKEVELKKELVTLQKSVRVIRFKAEGSKSKNVKEVSTLRKQIARIMTELNRKK</sequence>
<accession>A0A0G0FN07</accession>
<evidence type="ECO:0000313" key="6">
    <source>
        <dbReference type="EMBL" id="KKP88800.1"/>
    </source>
</evidence>
<dbReference type="SUPFAM" id="SSF46561">
    <property type="entry name" value="Ribosomal protein L29 (L29p)"/>
    <property type="match status" value="1"/>
</dbReference>
<keyword evidence="3 5" id="KW-0687">Ribonucleoprotein</keyword>
<evidence type="ECO:0000256" key="5">
    <source>
        <dbReference type="HAMAP-Rule" id="MF_00374"/>
    </source>
</evidence>
<comment type="similarity">
    <text evidence="1 5">Belongs to the universal ribosomal protein uL29 family.</text>
</comment>
<dbReference type="NCBIfam" id="TIGR00012">
    <property type="entry name" value="L29"/>
    <property type="match status" value="1"/>
</dbReference>
<evidence type="ECO:0000256" key="2">
    <source>
        <dbReference type="ARBA" id="ARBA00022980"/>
    </source>
</evidence>
<dbReference type="AlphaFoldDB" id="A0A0G0FN07"/>